<protein>
    <submittedName>
        <fullName evidence="3">Aspartate racemase</fullName>
    </submittedName>
</protein>
<dbReference type="Pfam" id="PF01177">
    <property type="entry name" value="Asp_Glu_race"/>
    <property type="match status" value="1"/>
</dbReference>
<dbReference type="PANTHER" id="PTHR21198:SF7">
    <property type="entry name" value="ASPARTATE-GLUTAMATE RACEMASE FAMILY"/>
    <property type="match status" value="1"/>
</dbReference>
<accession>A0A327SCV0</accession>
<dbReference type="PROSITE" id="PS00924">
    <property type="entry name" value="ASP_GLU_RACEMASE_2"/>
    <property type="match status" value="1"/>
</dbReference>
<gene>
    <name evidence="3" type="ORF">LY11_03725</name>
</gene>
<dbReference type="Gene3D" id="3.40.50.1860">
    <property type="match status" value="2"/>
</dbReference>
<comment type="similarity">
    <text evidence="1">Belongs to the aspartate/glutamate racemases family.</text>
</comment>
<dbReference type="OrthoDB" id="9803739at2"/>
<evidence type="ECO:0000256" key="2">
    <source>
        <dbReference type="ARBA" id="ARBA00023235"/>
    </source>
</evidence>
<dbReference type="PANTHER" id="PTHR21198">
    <property type="entry name" value="GLUTAMATE RACEMASE"/>
    <property type="match status" value="1"/>
</dbReference>
<dbReference type="SUPFAM" id="SSF53681">
    <property type="entry name" value="Aspartate/glutamate racemase"/>
    <property type="match status" value="2"/>
</dbReference>
<dbReference type="InterPro" id="IPR001920">
    <property type="entry name" value="Asp/Glu_race"/>
</dbReference>
<organism evidence="3 4">
    <name type="scientific">Pedobacter cryoconitis</name>
    <dbReference type="NCBI Taxonomy" id="188932"/>
    <lineage>
        <taxon>Bacteria</taxon>
        <taxon>Pseudomonadati</taxon>
        <taxon>Bacteroidota</taxon>
        <taxon>Sphingobacteriia</taxon>
        <taxon>Sphingobacteriales</taxon>
        <taxon>Sphingobacteriaceae</taxon>
        <taxon>Pedobacter</taxon>
    </lineage>
</organism>
<reference evidence="3 4" key="1">
    <citation type="submission" date="2018-06" db="EMBL/GenBank/DDBJ databases">
        <title>Genomic Encyclopedia of Archaeal and Bacterial Type Strains, Phase II (KMG-II): from individual species to whole genera.</title>
        <authorList>
            <person name="Goeker M."/>
        </authorList>
    </citation>
    <scope>NUCLEOTIDE SEQUENCE [LARGE SCALE GENOMIC DNA]</scope>
    <source>
        <strain evidence="3 4">DSM 14825</strain>
    </source>
</reference>
<comment type="caution">
    <text evidence="3">The sequence shown here is derived from an EMBL/GenBank/DDBJ whole genome shotgun (WGS) entry which is preliminary data.</text>
</comment>
<name>A0A327SCV0_9SPHI</name>
<evidence type="ECO:0000256" key="1">
    <source>
        <dbReference type="ARBA" id="ARBA00007847"/>
    </source>
</evidence>
<dbReference type="RefSeq" id="WP_111635123.1">
    <property type="nucleotide sequence ID" value="NZ_QLLR01000022.1"/>
</dbReference>
<keyword evidence="2" id="KW-0413">Isomerase</keyword>
<proteinExistence type="inferred from homology"/>
<evidence type="ECO:0000313" key="4">
    <source>
        <dbReference type="Proteomes" id="UP000249754"/>
    </source>
</evidence>
<sequence>MNLEKDQVIGIVGGMGPEAGIALCNYLLRDPLAVEDQRHLSFMLMSFPAHITDRTAFLEGSCTLNPAYAVADIIARLEKAGAGIIAIACNTCHAPEIYNVILDELGKMNSEVRLMHMPYETLSFVKKNYQQVKRIGLMTTNGTYHSGVYEKLFRESGYEVVLPDIDLQNNCIHRMIYDPLTGIKANPNHITHEVTELMNEAMNFFKNNGADAVVLGCTELSLVNTAAFEKELPIIDAMKILSLALIKESTYPGVVKPGELAG</sequence>
<evidence type="ECO:0000313" key="3">
    <source>
        <dbReference type="EMBL" id="RAJ26899.1"/>
    </source>
</evidence>
<dbReference type="InterPro" id="IPR015942">
    <property type="entry name" value="Asp/Glu/hydantoin_racemase"/>
</dbReference>
<dbReference type="EMBL" id="QLLR01000022">
    <property type="protein sequence ID" value="RAJ26899.1"/>
    <property type="molecule type" value="Genomic_DNA"/>
</dbReference>
<dbReference type="AlphaFoldDB" id="A0A327SCV0"/>
<dbReference type="InterPro" id="IPR033134">
    <property type="entry name" value="Asp/Glu_racemase_AS_2"/>
</dbReference>
<dbReference type="InterPro" id="IPR004380">
    <property type="entry name" value="Asp_race"/>
</dbReference>
<dbReference type="Proteomes" id="UP000249754">
    <property type="component" value="Unassembled WGS sequence"/>
</dbReference>
<dbReference type="GO" id="GO:0047661">
    <property type="term" value="F:amino-acid racemase activity"/>
    <property type="evidence" value="ECO:0007669"/>
    <property type="project" value="InterPro"/>
</dbReference>
<dbReference type="NCBIfam" id="TIGR00035">
    <property type="entry name" value="asp_race"/>
    <property type="match status" value="1"/>
</dbReference>